<dbReference type="PANTHER" id="PTHR36570:SF3">
    <property type="entry name" value="DISULFIDE BOND FORMATION PROTEIN B"/>
    <property type="match status" value="1"/>
</dbReference>
<dbReference type="InterPro" id="IPR023380">
    <property type="entry name" value="DsbB-like_sf"/>
</dbReference>
<evidence type="ECO:0000313" key="7">
    <source>
        <dbReference type="EMBL" id="APX11283.1"/>
    </source>
</evidence>
<organism evidence="7 8">
    <name type="scientific">Tateyamaria omphalii</name>
    <dbReference type="NCBI Taxonomy" id="299262"/>
    <lineage>
        <taxon>Bacteria</taxon>
        <taxon>Pseudomonadati</taxon>
        <taxon>Pseudomonadota</taxon>
        <taxon>Alphaproteobacteria</taxon>
        <taxon>Rhodobacterales</taxon>
        <taxon>Roseobacteraceae</taxon>
        <taxon>Tateyamaria</taxon>
    </lineage>
</organism>
<dbReference type="GO" id="GO:0006457">
    <property type="term" value="P:protein folding"/>
    <property type="evidence" value="ECO:0007669"/>
    <property type="project" value="InterPro"/>
</dbReference>
<dbReference type="SUPFAM" id="SSF158442">
    <property type="entry name" value="DsbB-like"/>
    <property type="match status" value="1"/>
</dbReference>
<dbReference type="GO" id="GO:0015035">
    <property type="term" value="F:protein-disulfide reductase activity"/>
    <property type="evidence" value="ECO:0007669"/>
    <property type="project" value="InterPro"/>
</dbReference>
<evidence type="ECO:0000256" key="4">
    <source>
        <dbReference type="ARBA" id="ARBA00022989"/>
    </source>
</evidence>
<dbReference type="PANTHER" id="PTHR36570">
    <property type="entry name" value="DISULFIDE BOND FORMATION PROTEIN B"/>
    <property type="match status" value="1"/>
</dbReference>
<keyword evidence="4 6" id="KW-1133">Transmembrane helix</keyword>
<dbReference type="Gene3D" id="1.20.1550.10">
    <property type="entry name" value="DsbB-like"/>
    <property type="match status" value="1"/>
</dbReference>
<dbReference type="PIRSF" id="PIRSF033913">
    <property type="entry name" value="S-S_format_DsbB"/>
    <property type="match status" value="1"/>
</dbReference>
<dbReference type="InterPro" id="IPR050183">
    <property type="entry name" value="DsbB"/>
</dbReference>
<sequence length="156" mass="16240">MTRQNYVILAAGGSAALLVGAYAFQHLGGLAPCQMCIWQRYPHVAAVLLGALAVFLPLPVLIALGAAAALITAGIGGYHVGVEQAWWQGPTSCSAGAVGNLDPNALFDQIMAAPLIRCDEIAWQFAGLSMAGWNMVLSLLIAGLWIAALRVRPTSA</sequence>
<feature type="transmembrane region" description="Helical" evidence="6">
    <location>
        <begin position="131"/>
        <end position="151"/>
    </location>
</feature>
<keyword evidence="5 6" id="KW-0472">Membrane</keyword>
<dbReference type="Proteomes" id="UP000186336">
    <property type="component" value="Chromosome"/>
</dbReference>
<dbReference type="EMBL" id="CP019312">
    <property type="protein sequence ID" value="APX11283.1"/>
    <property type="molecule type" value="Genomic_DNA"/>
</dbReference>
<evidence type="ECO:0000313" key="8">
    <source>
        <dbReference type="Proteomes" id="UP000186336"/>
    </source>
</evidence>
<gene>
    <name evidence="7" type="ORF">BWR18_05985</name>
</gene>
<dbReference type="AlphaFoldDB" id="A0A1P8MTG4"/>
<dbReference type="InterPro" id="IPR003752">
    <property type="entry name" value="DiS_bond_form_DsbB/BdbC"/>
</dbReference>
<evidence type="ECO:0000256" key="3">
    <source>
        <dbReference type="ARBA" id="ARBA00022692"/>
    </source>
</evidence>
<accession>A0A1P8MTG4</accession>
<protein>
    <submittedName>
        <fullName evidence="7">Disulfide bond formation protein B</fullName>
    </submittedName>
</protein>
<evidence type="ECO:0000256" key="2">
    <source>
        <dbReference type="ARBA" id="ARBA00022475"/>
    </source>
</evidence>
<feature type="transmembrane region" description="Helical" evidence="6">
    <location>
        <begin position="6"/>
        <end position="24"/>
    </location>
</feature>
<evidence type="ECO:0000256" key="6">
    <source>
        <dbReference type="SAM" id="Phobius"/>
    </source>
</evidence>
<dbReference type="STRING" id="299262.BWR18_05985"/>
<dbReference type="InterPro" id="IPR024199">
    <property type="entry name" value="Uncharacterised_DsbB"/>
</dbReference>
<keyword evidence="3 6" id="KW-0812">Transmembrane</keyword>
<keyword evidence="2" id="KW-1003">Cell membrane</keyword>
<proteinExistence type="predicted"/>
<feature type="transmembrane region" description="Helical" evidence="6">
    <location>
        <begin position="45"/>
        <end position="71"/>
    </location>
</feature>
<evidence type="ECO:0000256" key="1">
    <source>
        <dbReference type="ARBA" id="ARBA00004651"/>
    </source>
</evidence>
<evidence type="ECO:0000256" key="5">
    <source>
        <dbReference type="ARBA" id="ARBA00023136"/>
    </source>
</evidence>
<comment type="subcellular location">
    <subcellularLocation>
        <location evidence="1">Cell membrane</location>
        <topology evidence="1">Multi-pass membrane protein</topology>
    </subcellularLocation>
</comment>
<keyword evidence="8" id="KW-1185">Reference proteome</keyword>
<dbReference type="GO" id="GO:0005886">
    <property type="term" value="C:plasma membrane"/>
    <property type="evidence" value="ECO:0007669"/>
    <property type="project" value="UniProtKB-SubCell"/>
</dbReference>
<dbReference type="KEGG" id="tom:BWR18_05985"/>
<dbReference type="Pfam" id="PF02600">
    <property type="entry name" value="DsbB"/>
    <property type="match status" value="1"/>
</dbReference>
<dbReference type="RefSeq" id="WP_076627146.1">
    <property type="nucleotide sequence ID" value="NZ_CP019312.1"/>
</dbReference>
<dbReference type="OrthoDB" id="9808637at2"/>
<name>A0A1P8MTG4_9RHOB</name>
<reference evidence="7 8" key="1">
    <citation type="submission" date="2017-01" db="EMBL/GenBank/DDBJ databases">
        <title>Complete genome of Tateyamaria omphalii DOK1-4 isolated from seawater in Dokdo.</title>
        <authorList>
            <person name="Kim J.H."/>
            <person name="Chi W.-J."/>
        </authorList>
    </citation>
    <scope>NUCLEOTIDE SEQUENCE [LARGE SCALE GENOMIC DNA]</scope>
    <source>
        <strain evidence="7 8">DOK1-4</strain>
    </source>
</reference>